<dbReference type="AlphaFoldDB" id="A0ABD2WRS6"/>
<gene>
    <name evidence="1" type="ORF">TKK_010135</name>
</gene>
<protein>
    <submittedName>
        <fullName evidence="1">Uncharacterized protein</fullName>
    </submittedName>
</protein>
<sequence length="111" mass="12622">MIDVVVAAPWPCHRTQHTEENELARALVHVYMYRKIKLCDDNNSENRTMRNIHEPEYVRHCYTLHCMRIIVASSSSSSSNSMARSSLALNKSNAGSNAATLKVYRKTKLAK</sequence>
<reference evidence="1 2" key="1">
    <citation type="journal article" date="2024" name="bioRxiv">
        <title>A reference genome for Trichogramma kaykai: A tiny desert-dwelling parasitoid wasp with competing sex-ratio distorters.</title>
        <authorList>
            <person name="Culotta J."/>
            <person name="Lindsey A.R."/>
        </authorList>
    </citation>
    <scope>NUCLEOTIDE SEQUENCE [LARGE SCALE GENOMIC DNA]</scope>
    <source>
        <strain evidence="1 2">KSX58</strain>
    </source>
</reference>
<dbReference type="Proteomes" id="UP001627154">
    <property type="component" value="Unassembled WGS sequence"/>
</dbReference>
<name>A0ABD2WRS6_9HYME</name>
<evidence type="ECO:0000313" key="2">
    <source>
        <dbReference type="Proteomes" id="UP001627154"/>
    </source>
</evidence>
<comment type="caution">
    <text evidence="1">The sequence shown here is derived from an EMBL/GenBank/DDBJ whole genome shotgun (WGS) entry which is preliminary data.</text>
</comment>
<accession>A0ABD2WRS6</accession>
<proteinExistence type="predicted"/>
<evidence type="ECO:0000313" key="1">
    <source>
        <dbReference type="EMBL" id="KAL3395813.1"/>
    </source>
</evidence>
<organism evidence="1 2">
    <name type="scientific">Trichogramma kaykai</name>
    <dbReference type="NCBI Taxonomy" id="54128"/>
    <lineage>
        <taxon>Eukaryota</taxon>
        <taxon>Metazoa</taxon>
        <taxon>Ecdysozoa</taxon>
        <taxon>Arthropoda</taxon>
        <taxon>Hexapoda</taxon>
        <taxon>Insecta</taxon>
        <taxon>Pterygota</taxon>
        <taxon>Neoptera</taxon>
        <taxon>Endopterygota</taxon>
        <taxon>Hymenoptera</taxon>
        <taxon>Apocrita</taxon>
        <taxon>Proctotrupomorpha</taxon>
        <taxon>Chalcidoidea</taxon>
        <taxon>Trichogrammatidae</taxon>
        <taxon>Trichogramma</taxon>
    </lineage>
</organism>
<keyword evidence="2" id="KW-1185">Reference proteome</keyword>
<dbReference type="EMBL" id="JBJJXI010000077">
    <property type="protein sequence ID" value="KAL3395813.1"/>
    <property type="molecule type" value="Genomic_DNA"/>
</dbReference>